<dbReference type="InterPro" id="IPR004821">
    <property type="entry name" value="Cyt_trans-like"/>
</dbReference>
<evidence type="ECO:0000256" key="4">
    <source>
        <dbReference type="ARBA" id="ARBA00022695"/>
    </source>
</evidence>
<comment type="catalytic activity">
    <reaction evidence="10">
        <text>D-glycero-beta-D-manno-heptose 1-phosphate + ATP + H(+) = ADP-D-glycero-beta-D-manno-heptose + diphosphate</text>
        <dbReference type="Rhea" id="RHEA:27465"/>
        <dbReference type="ChEBI" id="CHEBI:15378"/>
        <dbReference type="ChEBI" id="CHEBI:30616"/>
        <dbReference type="ChEBI" id="CHEBI:33019"/>
        <dbReference type="ChEBI" id="CHEBI:59967"/>
        <dbReference type="ChEBI" id="CHEBI:61593"/>
        <dbReference type="EC" id="2.7.7.70"/>
    </reaction>
</comment>
<dbReference type="GO" id="GO:0005829">
    <property type="term" value="C:cytosol"/>
    <property type="evidence" value="ECO:0007669"/>
    <property type="project" value="TreeGrafter"/>
</dbReference>
<evidence type="ECO:0000256" key="5">
    <source>
        <dbReference type="ARBA" id="ARBA00022741"/>
    </source>
</evidence>
<evidence type="ECO:0000256" key="7">
    <source>
        <dbReference type="ARBA" id="ARBA00022840"/>
    </source>
</evidence>
<protein>
    <recommendedName>
        <fullName evidence="2">D-glycero-beta-D-manno-heptose 1-phosphate adenylyltransferase</fullName>
        <ecNumber evidence="2">2.7.7.70</ecNumber>
    </recommendedName>
</protein>
<evidence type="ECO:0000256" key="3">
    <source>
        <dbReference type="ARBA" id="ARBA00022679"/>
    </source>
</evidence>
<dbReference type="InterPro" id="IPR014729">
    <property type="entry name" value="Rossmann-like_a/b/a_fold"/>
</dbReference>
<dbReference type="Gene3D" id="3.40.1190.20">
    <property type="match status" value="1"/>
</dbReference>
<keyword evidence="5" id="KW-0547">Nucleotide-binding</keyword>
<dbReference type="InterPro" id="IPR011611">
    <property type="entry name" value="PfkB_dom"/>
</dbReference>
<dbReference type="PANTHER" id="PTHR46969:SF1">
    <property type="entry name" value="BIFUNCTIONAL PROTEIN HLDE"/>
    <property type="match status" value="1"/>
</dbReference>
<dbReference type="OrthoDB" id="9802794at2"/>
<dbReference type="Proteomes" id="UP000198825">
    <property type="component" value="Chromosome I"/>
</dbReference>
<comment type="pathway">
    <text evidence="1">Bacterial outer membrane biogenesis; LPS core biosynthesis.</text>
</comment>
<dbReference type="Pfam" id="PF00294">
    <property type="entry name" value="PfkB"/>
    <property type="match status" value="1"/>
</dbReference>
<evidence type="ECO:0000256" key="8">
    <source>
        <dbReference type="ARBA" id="ARBA00023268"/>
    </source>
</evidence>
<gene>
    <name evidence="13" type="ORF">SAMN04488544_3879</name>
</gene>
<keyword evidence="4" id="KW-0548">Nucleotidyltransferase</keyword>
<dbReference type="AlphaFoldDB" id="A0A1H2NEQ1"/>
<dbReference type="InterPro" id="IPR011914">
    <property type="entry name" value="RfaE_dom_II"/>
</dbReference>
<evidence type="ECO:0000256" key="9">
    <source>
        <dbReference type="ARBA" id="ARBA00023277"/>
    </source>
</evidence>
<dbReference type="PROSITE" id="PS00583">
    <property type="entry name" value="PFKB_KINASES_1"/>
    <property type="match status" value="1"/>
</dbReference>
<evidence type="ECO:0000256" key="2">
    <source>
        <dbReference type="ARBA" id="ARBA00012519"/>
    </source>
</evidence>
<keyword evidence="9" id="KW-0119">Carbohydrate metabolism</keyword>
<evidence type="ECO:0000256" key="1">
    <source>
        <dbReference type="ARBA" id="ARBA00004713"/>
    </source>
</evidence>
<evidence type="ECO:0000256" key="10">
    <source>
        <dbReference type="ARBA" id="ARBA00047428"/>
    </source>
</evidence>
<dbReference type="GO" id="GO:0005524">
    <property type="term" value="F:ATP binding"/>
    <property type="evidence" value="ECO:0007669"/>
    <property type="project" value="UniProtKB-KW"/>
</dbReference>
<dbReference type="Gene3D" id="3.40.50.620">
    <property type="entry name" value="HUPs"/>
    <property type="match status" value="1"/>
</dbReference>
<organism evidence="13 14">
    <name type="scientific">Microlunatus sagamiharensis</name>
    <dbReference type="NCBI Taxonomy" id="546874"/>
    <lineage>
        <taxon>Bacteria</taxon>
        <taxon>Bacillati</taxon>
        <taxon>Actinomycetota</taxon>
        <taxon>Actinomycetes</taxon>
        <taxon>Propionibacteriales</taxon>
        <taxon>Propionibacteriaceae</taxon>
        <taxon>Microlunatus</taxon>
    </lineage>
</organism>
<evidence type="ECO:0000256" key="6">
    <source>
        <dbReference type="ARBA" id="ARBA00022777"/>
    </source>
</evidence>
<dbReference type="GO" id="GO:0016773">
    <property type="term" value="F:phosphotransferase activity, alcohol group as acceptor"/>
    <property type="evidence" value="ECO:0007669"/>
    <property type="project" value="InterPro"/>
</dbReference>
<evidence type="ECO:0000259" key="12">
    <source>
        <dbReference type="Pfam" id="PF01467"/>
    </source>
</evidence>
<sequence>MRTTGWEDGGPERLLGPELPLVLRDQAPRVTVVGDPILDGWWRGRTERMSREAPAPVVEVFERKHVPGGAANTAVNLAALGARVSMVGVAGDDEAGRMLHSLLEAAGVDVTGLLLDPAVRTTTKVRIVGGEQILLRVDEGVDEAPPEHVRDAAARAAEGILRRSDAVVVCDYGSGPSPALVEVLQAERPPLLVVDAHDPAPWAVVAPDLVTPNAREAFGLLDRTPPLAARVEAVHAAAPALLDRTGAAQVVVTLDAEGAVLLDRTGVVHRTTARPVLDKQAAGAGDTFVAALTLARAGGVELPAALELAQAAADVVVHRSGTSVCTADDLAEHLGRTSERVLPAAELALRIKAERDAGRRVVLTNGCFDVLHRGHTTSLAQAARLGDLLVVAVNSDDSVRRLKGPQRPINTEADRAGVLAALSCVDYVTVFETDTPIPLIELLRPDVYAKGGDYTPEMMAETPVVRAYGGEVRILDFVPARSTTDVVTRIQSMVPPA</sequence>
<dbReference type="NCBIfam" id="TIGR02199">
    <property type="entry name" value="rfaE_dom_II"/>
    <property type="match status" value="1"/>
</dbReference>
<name>A0A1H2NEQ1_9ACTN</name>
<dbReference type="PANTHER" id="PTHR46969">
    <property type="entry name" value="BIFUNCTIONAL PROTEIN HLDE"/>
    <property type="match status" value="1"/>
</dbReference>
<dbReference type="UniPathway" id="UPA00958"/>
<evidence type="ECO:0000313" key="13">
    <source>
        <dbReference type="EMBL" id="SDV03912.1"/>
    </source>
</evidence>
<keyword evidence="8" id="KW-0511">Multifunctional enzyme</keyword>
<dbReference type="NCBIfam" id="TIGR00125">
    <property type="entry name" value="cyt_tran_rel"/>
    <property type="match status" value="1"/>
</dbReference>
<keyword evidence="6" id="KW-0418">Kinase</keyword>
<dbReference type="InterPro" id="IPR002173">
    <property type="entry name" value="Carboh/pur_kinase_PfkB_CS"/>
</dbReference>
<dbReference type="GO" id="GO:0009244">
    <property type="term" value="P:lipopolysaccharide core region biosynthetic process"/>
    <property type="evidence" value="ECO:0007669"/>
    <property type="project" value="UniProtKB-UniPathway"/>
</dbReference>
<dbReference type="EMBL" id="LT629799">
    <property type="protein sequence ID" value="SDV03912.1"/>
    <property type="molecule type" value="Genomic_DNA"/>
</dbReference>
<feature type="domain" description="Carbohydrate kinase PfkB" evidence="11">
    <location>
        <begin position="53"/>
        <end position="325"/>
    </location>
</feature>
<proteinExistence type="predicted"/>
<dbReference type="STRING" id="546874.SAMN04488544_3879"/>
<dbReference type="SUPFAM" id="SSF53613">
    <property type="entry name" value="Ribokinase-like"/>
    <property type="match status" value="1"/>
</dbReference>
<keyword evidence="3" id="KW-0808">Transferase</keyword>
<keyword evidence="7" id="KW-0067">ATP-binding</keyword>
<dbReference type="InterPro" id="IPR029056">
    <property type="entry name" value="Ribokinase-like"/>
</dbReference>
<dbReference type="RefSeq" id="WP_091078304.1">
    <property type="nucleotide sequence ID" value="NZ_LT629799.1"/>
</dbReference>
<dbReference type="Pfam" id="PF01467">
    <property type="entry name" value="CTP_transf_like"/>
    <property type="match status" value="1"/>
</dbReference>
<dbReference type="EC" id="2.7.7.70" evidence="2"/>
<reference evidence="14" key="1">
    <citation type="submission" date="2016-10" db="EMBL/GenBank/DDBJ databases">
        <authorList>
            <person name="Varghese N."/>
            <person name="Submissions S."/>
        </authorList>
    </citation>
    <scope>NUCLEOTIDE SEQUENCE [LARGE SCALE GENOMIC DNA]</scope>
    <source>
        <strain evidence="14">DSM 21743</strain>
    </source>
</reference>
<dbReference type="GO" id="GO:0033785">
    <property type="term" value="F:heptose 7-phosphate kinase activity"/>
    <property type="evidence" value="ECO:0007669"/>
    <property type="project" value="TreeGrafter"/>
</dbReference>
<accession>A0A1H2NEQ1</accession>
<evidence type="ECO:0000313" key="14">
    <source>
        <dbReference type="Proteomes" id="UP000198825"/>
    </source>
</evidence>
<keyword evidence="14" id="KW-1185">Reference proteome</keyword>
<evidence type="ECO:0000259" key="11">
    <source>
        <dbReference type="Pfam" id="PF00294"/>
    </source>
</evidence>
<feature type="domain" description="Cytidyltransferase-like" evidence="12">
    <location>
        <begin position="363"/>
        <end position="458"/>
    </location>
</feature>
<dbReference type="GO" id="GO:0033786">
    <property type="term" value="F:heptose-1-phosphate adenylyltransferase activity"/>
    <property type="evidence" value="ECO:0007669"/>
    <property type="project" value="TreeGrafter"/>
</dbReference>
<dbReference type="SUPFAM" id="SSF52374">
    <property type="entry name" value="Nucleotidylyl transferase"/>
    <property type="match status" value="1"/>
</dbReference>